<proteinExistence type="predicted"/>
<dbReference type="AlphaFoldDB" id="A0A6A4MY47"/>
<gene>
    <name evidence="1" type="ORF">Lalb_Chr25g0282141</name>
</gene>
<reference evidence="2" key="1">
    <citation type="journal article" date="2020" name="Nat. Commun.">
        <title>Genome sequence of the cluster root forming white lupin.</title>
        <authorList>
            <person name="Hufnagel B."/>
            <person name="Marques A."/>
            <person name="Soriano A."/>
            <person name="Marques L."/>
            <person name="Divol F."/>
            <person name="Doumas P."/>
            <person name="Sallet E."/>
            <person name="Mancinotti D."/>
            <person name="Carrere S."/>
            <person name="Marande W."/>
            <person name="Arribat S."/>
            <person name="Keller J."/>
            <person name="Huneau C."/>
            <person name="Blein T."/>
            <person name="Aime D."/>
            <person name="Laguerre M."/>
            <person name="Taylor J."/>
            <person name="Schubert V."/>
            <person name="Nelson M."/>
            <person name="Geu-Flores F."/>
            <person name="Crespi M."/>
            <person name="Gallardo-Guerrero K."/>
            <person name="Delaux P.-M."/>
            <person name="Salse J."/>
            <person name="Berges H."/>
            <person name="Guyot R."/>
            <person name="Gouzy J."/>
            <person name="Peret B."/>
        </authorList>
    </citation>
    <scope>NUCLEOTIDE SEQUENCE [LARGE SCALE GENOMIC DNA]</scope>
    <source>
        <strain evidence="2">cv. Amiga</strain>
    </source>
</reference>
<name>A0A6A4MY47_LUPAL</name>
<accession>A0A6A4MY47</accession>
<evidence type="ECO:0000313" key="1">
    <source>
        <dbReference type="EMBL" id="KAE9584795.1"/>
    </source>
</evidence>
<dbReference type="EMBL" id="WOCE01000025">
    <property type="protein sequence ID" value="KAE9584795.1"/>
    <property type="molecule type" value="Genomic_DNA"/>
</dbReference>
<organism evidence="1 2">
    <name type="scientific">Lupinus albus</name>
    <name type="common">White lupine</name>
    <name type="synonym">Lupinus termis</name>
    <dbReference type="NCBI Taxonomy" id="3870"/>
    <lineage>
        <taxon>Eukaryota</taxon>
        <taxon>Viridiplantae</taxon>
        <taxon>Streptophyta</taxon>
        <taxon>Embryophyta</taxon>
        <taxon>Tracheophyta</taxon>
        <taxon>Spermatophyta</taxon>
        <taxon>Magnoliopsida</taxon>
        <taxon>eudicotyledons</taxon>
        <taxon>Gunneridae</taxon>
        <taxon>Pentapetalae</taxon>
        <taxon>rosids</taxon>
        <taxon>fabids</taxon>
        <taxon>Fabales</taxon>
        <taxon>Fabaceae</taxon>
        <taxon>Papilionoideae</taxon>
        <taxon>50 kb inversion clade</taxon>
        <taxon>genistoids sensu lato</taxon>
        <taxon>core genistoids</taxon>
        <taxon>Genisteae</taxon>
        <taxon>Lupinus</taxon>
    </lineage>
</organism>
<dbReference type="Proteomes" id="UP000447434">
    <property type="component" value="Chromosome 25"/>
</dbReference>
<comment type="caution">
    <text evidence="1">The sequence shown here is derived from an EMBL/GenBank/DDBJ whole genome shotgun (WGS) entry which is preliminary data.</text>
</comment>
<keyword evidence="2" id="KW-1185">Reference proteome</keyword>
<protein>
    <submittedName>
        <fullName evidence="1">Uncharacterized protein</fullName>
    </submittedName>
</protein>
<sequence length="46" mass="5608">MVKTDYKWWQRTKQGKLIFMITYVEKEDGSNLKVAYEKLEEYGEKC</sequence>
<evidence type="ECO:0000313" key="2">
    <source>
        <dbReference type="Proteomes" id="UP000447434"/>
    </source>
</evidence>